<dbReference type="RefSeq" id="XP_018281192.1">
    <property type="nucleotide sequence ID" value="XM_018419907.1"/>
</dbReference>
<proteinExistence type="predicted"/>
<dbReference type="GeneID" id="28980510"/>
<evidence type="ECO:0000313" key="3">
    <source>
        <dbReference type="Proteomes" id="UP000053611"/>
    </source>
</evidence>
<dbReference type="EMBL" id="KQ087185">
    <property type="protein sequence ID" value="KLT44701.1"/>
    <property type="molecule type" value="Genomic_DNA"/>
</dbReference>
<keyword evidence="3" id="KW-1185">Reference proteome</keyword>
<dbReference type="AlphaFoldDB" id="A0A0J0XUC6"/>
<organism evidence="2 3">
    <name type="scientific">Cutaneotrichosporon oleaginosum</name>
    <dbReference type="NCBI Taxonomy" id="879819"/>
    <lineage>
        <taxon>Eukaryota</taxon>
        <taxon>Fungi</taxon>
        <taxon>Dikarya</taxon>
        <taxon>Basidiomycota</taxon>
        <taxon>Agaricomycotina</taxon>
        <taxon>Tremellomycetes</taxon>
        <taxon>Trichosporonales</taxon>
        <taxon>Trichosporonaceae</taxon>
        <taxon>Cutaneotrichosporon</taxon>
    </lineage>
</organism>
<name>A0A0J0XUC6_9TREE</name>
<gene>
    <name evidence="2" type="ORF">CC85DRAFT_202358</name>
</gene>
<evidence type="ECO:0000313" key="2">
    <source>
        <dbReference type="EMBL" id="KLT44701.1"/>
    </source>
</evidence>
<dbReference type="Proteomes" id="UP000053611">
    <property type="component" value="Unassembled WGS sequence"/>
</dbReference>
<accession>A0A0J0XUC6</accession>
<evidence type="ECO:0000256" key="1">
    <source>
        <dbReference type="SAM" id="MobiDB-lite"/>
    </source>
</evidence>
<protein>
    <submittedName>
        <fullName evidence="2">Uncharacterized protein</fullName>
    </submittedName>
</protein>
<feature type="compositionally biased region" description="Basic and acidic residues" evidence="1">
    <location>
        <begin position="93"/>
        <end position="124"/>
    </location>
</feature>
<feature type="region of interest" description="Disordered" evidence="1">
    <location>
        <begin position="80"/>
        <end position="164"/>
    </location>
</feature>
<sequence>MTFQGGKSYSVIGAPTAIRCAQQAKSSAATKKVLDSLFTGEHRGRPKTREQCYFNRNYNIPTLTITFHYRSKERLQNLGIIAAEPERAPTQPEGRRLPKRERSATLESREDRKRPNAKFKREVTTEAQAKMTPPNDDPEFVMFTPGRRRLAPTNVPEIIDLTKD</sequence>
<reference evidence="2 3" key="1">
    <citation type="submission" date="2015-03" db="EMBL/GenBank/DDBJ databases">
        <title>Genomics and transcriptomics of the oil-accumulating basidiomycete yeast T. oleaginosus allow insights into substrate utilization and the diverse evolutionary trajectories of mating systems in fungi.</title>
        <authorList>
            <consortium name="DOE Joint Genome Institute"/>
            <person name="Kourist R."/>
            <person name="Kracht O."/>
            <person name="Bracharz F."/>
            <person name="Lipzen A."/>
            <person name="Nolan M."/>
            <person name="Ohm R."/>
            <person name="Grigoriev I."/>
            <person name="Sun S."/>
            <person name="Heitman J."/>
            <person name="Bruck T."/>
            <person name="Nowrousian M."/>
        </authorList>
    </citation>
    <scope>NUCLEOTIDE SEQUENCE [LARGE SCALE GENOMIC DNA]</scope>
    <source>
        <strain evidence="2 3">IBC0246</strain>
    </source>
</reference>